<dbReference type="RefSeq" id="WP_098164360.1">
    <property type="nucleotide sequence ID" value="NZ_CP126520.1"/>
</dbReference>
<dbReference type="PANTHER" id="PTHR30576:SF10">
    <property type="entry name" value="SLL5057 PROTEIN"/>
    <property type="match status" value="1"/>
</dbReference>
<feature type="domain" description="Bacterial sugar transferase" evidence="3">
    <location>
        <begin position="34"/>
        <end position="222"/>
    </location>
</feature>
<dbReference type="InterPro" id="IPR003362">
    <property type="entry name" value="Bact_transf"/>
</dbReference>
<evidence type="ECO:0000256" key="1">
    <source>
        <dbReference type="ARBA" id="ARBA00006464"/>
    </source>
</evidence>
<gene>
    <name evidence="4" type="ORF">CN678_09065</name>
</gene>
<dbReference type="PANTHER" id="PTHR30576">
    <property type="entry name" value="COLANIC BIOSYNTHESIS UDP-GLUCOSE LIPID CARRIER TRANSFERASE"/>
    <property type="match status" value="1"/>
</dbReference>
<evidence type="ECO:0000259" key="3">
    <source>
        <dbReference type="Pfam" id="PF02397"/>
    </source>
</evidence>
<comment type="caution">
    <text evidence="4">The sequence shown here is derived from an EMBL/GenBank/DDBJ whole genome shotgun (WGS) entry which is preliminary data.</text>
</comment>
<name>A0AB73SA45_9BACI</name>
<feature type="transmembrane region" description="Helical" evidence="2">
    <location>
        <begin position="39"/>
        <end position="60"/>
    </location>
</feature>
<keyword evidence="2" id="KW-0812">Transmembrane</keyword>
<proteinExistence type="inferred from homology"/>
<keyword evidence="2" id="KW-0472">Membrane</keyword>
<reference evidence="4" key="1">
    <citation type="submission" date="2017-09" db="EMBL/GenBank/DDBJ databases">
        <title>Large-scale bioinformatics analysis of Bacillus genomes uncovers conserved roles of natural products in bacterial physiology.</title>
        <authorList>
            <consortium name="Agbiome Team Llc"/>
            <person name="Bleich R.M."/>
            <person name="Kirk G.J."/>
            <person name="Santa Maria K.C."/>
            <person name="Allen S.E."/>
            <person name="Farag S."/>
            <person name="Shank E.A."/>
            <person name="Bowers A."/>
        </authorList>
    </citation>
    <scope>NUCLEOTIDE SEQUENCE</scope>
    <source>
        <strain evidence="4">AFS005430</strain>
    </source>
</reference>
<dbReference type="Pfam" id="PF02397">
    <property type="entry name" value="Bac_transf"/>
    <property type="match status" value="1"/>
</dbReference>
<keyword evidence="2" id="KW-1133">Transmembrane helix</keyword>
<accession>A0AB73SA45</accession>
<evidence type="ECO:0000313" key="4">
    <source>
        <dbReference type="EMBL" id="PEI87186.1"/>
    </source>
</evidence>
<dbReference type="Proteomes" id="UP000220969">
    <property type="component" value="Unassembled WGS sequence"/>
</dbReference>
<comment type="similarity">
    <text evidence="1">Belongs to the bacterial sugar transferase family.</text>
</comment>
<dbReference type="AlphaFoldDB" id="A0AB73SA45"/>
<protein>
    <submittedName>
        <fullName evidence="4">Multidrug MFS transporter</fullName>
    </submittedName>
</protein>
<dbReference type="GO" id="GO:0016780">
    <property type="term" value="F:phosphotransferase activity, for other substituted phosphate groups"/>
    <property type="evidence" value="ECO:0007669"/>
    <property type="project" value="TreeGrafter"/>
</dbReference>
<organism evidence="4">
    <name type="scientific">Bacillus toyonensis</name>
    <dbReference type="NCBI Taxonomy" id="155322"/>
    <lineage>
        <taxon>Bacteria</taxon>
        <taxon>Bacillati</taxon>
        <taxon>Bacillota</taxon>
        <taxon>Bacilli</taxon>
        <taxon>Bacillales</taxon>
        <taxon>Bacillaceae</taxon>
        <taxon>Bacillus</taxon>
        <taxon>Bacillus cereus group</taxon>
    </lineage>
</organism>
<evidence type="ECO:0000256" key="2">
    <source>
        <dbReference type="SAM" id="Phobius"/>
    </source>
</evidence>
<sequence length="228" mass="25965">MNLVKVSSGELEKENNIELDLKKVNASKGYLVAKRCIDFIGALCGLILLSPVFLIIAVLIKYQDPKGPVLFKQIRIGKNGKEFYMYKFRSMVVDAEKKLEDLLKHNEVSGAMFKMKEDPRVTRIGRLIRKTSIDELPQLLNVLKGEMSLVGPRPPLPREVKQYTAYDKQRLLVTPGCAGLWQVTERNSVGFKEMVELDLEYINKRSVIYDLKIIFKTIQIMIKSNGAS</sequence>
<dbReference type="EMBL" id="NUEH01000018">
    <property type="protein sequence ID" value="PEI87186.1"/>
    <property type="molecule type" value="Genomic_DNA"/>
</dbReference>